<evidence type="ECO:0000313" key="1">
    <source>
        <dbReference type="EMBL" id="KAJ1145571.1"/>
    </source>
</evidence>
<protein>
    <submittedName>
        <fullName evidence="1">Uncharacterized protein</fullName>
    </submittedName>
</protein>
<comment type="caution">
    <text evidence="1">The sequence shown here is derived from an EMBL/GenBank/DDBJ whole genome shotgun (WGS) entry which is preliminary data.</text>
</comment>
<gene>
    <name evidence="1" type="ORF">NDU88_011857</name>
</gene>
<proteinExistence type="predicted"/>
<dbReference type="EMBL" id="JANPWB010000010">
    <property type="protein sequence ID" value="KAJ1145571.1"/>
    <property type="molecule type" value="Genomic_DNA"/>
</dbReference>
<accession>A0AAV7R2K6</accession>
<reference evidence="1" key="1">
    <citation type="journal article" date="2022" name="bioRxiv">
        <title>Sequencing and chromosome-scale assembly of the giantPleurodeles waltlgenome.</title>
        <authorList>
            <person name="Brown T."/>
            <person name="Elewa A."/>
            <person name="Iarovenko S."/>
            <person name="Subramanian E."/>
            <person name="Araus A.J."/>
            <person name="Petzold A."/>
            <person name="Susuki M."/>
            <person name="Suzuki K.-i.T."/>
            <person name="Hayashi T."/>
            <person name="Toyoda A."/>
            <person name="Oliveira C."/>
            <person name="Osipova E."/>
            <person name="Leigh N.D."/>
            <person name="Simon A."/>
            <person name="Yun M.H."/>
        </authorList>
    </citation>
    <scope>NUCLEOTIDE SEQUENCE</scope>
    <source>
        <strain evidence="1">20211129_DDA</strain>
        <tissue evidence="1">Liver</tissue>
    </source>
</reference>
<evidence type="ECO:0000313" key="2">
    <source>
        <dbReference type="Proteomes" id="UP001066276"/>
    </source>
</evidence>
<dbReference type="Proteomes" id="UP001066276">
    <property type="component" value="Chromosome 6"/>
</dbReference>
<name>A0AAV7R2K6_PLEWA</name>
<keyword evidence="2" id="KW-1185">Reference proteome</keyword>
<organism evidence="1 2">
    <name type="scientific">Pleurodeles waltl</name>
    <name type="common">Iberian ribbed newt</name>
    <dbReference type="NCBI Taxonomy" id="8319"/>
    <lineage>
        <taxon>Eukaryota</taxon>
        <taxon>Metazoa</taxon>
        <taxon>Chordata</taxon>
        <taxon>Craniata</taxon>
        <taxon>Vertebrata</taxon>
        <taxon>Euteleostomi</taxon>
        <taxon>Amphibia</taxon>
        <taxon>Batrachia</taxon>
        <taxon>Caudata</taxon>
        <taxon>Salamandroidea</taxon>
        <taxon>Salamandridae</taxon>
        <taxon>Pleurodelinae</taxon>
        <taxon>Pleurodeles</taxon>
    </lineage>
</organism>
<dbReference type="AlphaFoldDB" id="A0AAV7R2K6"/>
<sequence length="147" mass="17270">MGKHKDIVVDYEEVRKRVKTYQQQYVSRHNSKIIRKQKVHEKGEWVRVMVGNATKKGESKLSELKRVLDTKGNCVKLSDGNWWNARRVVRCSEVEVNVWLKKESEGSGILMDDREEEGHVEKEKKVYRRSSARVKEPLRLLKDFVCG</sequence>